<sequence>MPKTQPSRPTTTGEPQAVRADIIAAATKVFSELGYHGASMTDVASELGMRKPSLYHHVRRKEDLLFAIHEQMVDELIAETMVVFSSSKPPSEKLRDIVRGAMDFVGRHQDGVTVFLAEHRALSGERWSEIVLKRDFYERMVQGVINDGTRSGAFVDMPPKIAAKAVLAMANWGYTWFQTGGEMGADEIGDMFAEIALRGLEVRPG</sequence>
<gene>
    <name evidence="7" type="ORF">PAI11_01370</name>
</gene>
<dbReference type="SUPFAM" id="SSF46689">
    <property type="entry name" value="Homeodomain-like"/>
    <property type="match status" value="1"/>
</dbReference>
<comment type="caution">
    <text evidence="7">The sequence shown here is derived from an EMBL/GenBank/DDBJ whole genome shotgun (WGS) entry which is preliminary data.</text>
</comment>
<evidence type="ECO:0000259" key="6">
    <source>
        <dbReference type="PROSITE" id="PS50977"/>
    </source>
</evidence>
<evidence type="ECO:0000256" key="4">
    <source>
        <dbReference type="ARBA" id="ARBA00023163"/>
    </source>
</evidence>
<dbReference type="Pfam" id="PF00440">
    <property type="entry name" value="TetR_N"/>
    <property type="match status" value="1"/>
</dbReference>
<dbReference type="InterPro" id="IPR001647">
    <property type="entry name" value="HTH_TetR"/>
</dbReference>
<name>H0E032_9ACTN</name>
<dbReference type="PRINTS" id="PR00455">
    <property type="entry name" value="HTHTETR"/>
</dbReference>
<dbReference type="AlphaFoldDB" id="H0E032"/>
<evidence type="ECO:0000256" key="1">
    <source>
        <dbReference type="ARBA" id="ARBA00022491"/>
    </source>
</evidence>
<dbReference type="RefSeq" id="WP_007569790.1">
    <property type="nucleotide sequence ID" value="NZ_AGUD01000004.1"/>
</dbReference>
<dbReference type="Proteomes" id="UP000005143">
    <property type="component" value="Unassembled WGS sequence"/>
</dbReference>
<dbReference type="Gene3D" id="1.10.10.60">
    <property type="entry name" value="Homeodomain-like"/>
    <property type="match status" value="1"/>
</dbReference>
<feature type="domain" description="HTH tetR-type" evidence="6">
    <location>
        <begin position="16"/>
        <end position="76"/>
    </location>
</feature>
<dbReference type="PANTHER" id="PTHR30055">
    <property type="entry name" value="HTH-TYPE TRANSCRIPTIONAL REGULATOR RUTR"/>
    <property type="match status" value="1"/>
</dbReference>
<dbReference type="InterPro" id="IPR050109">
    <property type="entry name" value="HTH-type_TetR-like_transc_reg"/>
</dbReference>
<dbReference type="PROSITE" id="PS50977">
    <property type="entry name" value="HTH_TETR_2"/>
    <property type="match status" value="1"/>
</dbReference>
<protein>
    <submittedName>
        <fullName evidence="7">Transcriptional regulator TetR family</fullName>
    </submittedName>
</protein>
<keyword evidence="4" id="KW-0804">Transcription</keyword>
<dbReference type="InterPro" id="IPR009057">
    <property type="entry name" value="Homeodomain-like_sf"/>
</dbReference>
<keyword evidence="3 5" id="KW-0238">DNA-binding</keyword>
<dbReference type="Gene3D" id="1.10.357.10">
    <property type="entry name" value="Tetracycline Repressor, domain 2"/>
    <property type="match status" value="1"/>
</dbReference>
<dbReference type="SUPFAM" id="SSF48498">
    <property type="entry name" value="Tetracyclin repressor-like, C-terminal domain"/>
    <property type="match status" value="1"/>
</dbReference>
<proteinExistence type="predicted"/>
<keyword evidence="2" id="KW-0805">Transcription regulation</keyword>
<organism evidence="7 8">
    <name type="scientific">Patulibacter medicamentivorans</name>
    <dbReference type="NCBI Taxonomy" id="1097667"/>
    <lineage>
        <taxon>Bacteria</taxon>
        <taxon>Bacillati</taxon>
        <taxon>Actinomycetota</taxon>
        <taxon>Thermoleophilia</taxon>
        <taxon>Solirubrobacterales</taxon>
        <taxon>Patulibacteraceae</taxon>
        <taxon>Patulibacter</taxon>
    </lineage>
</organism>
<dbReference type="GO" id="GO:0003700">
    <property type="term" value="F:DNA-binding transcription factor activity"/>
    <property type="evidence" value="ECO:0007669"/>
    <property type="project" value="TreeGrafter"/>
</dbReference>
<evidence type="ECO:0000313" key="7">
    <source>
        <dbReference type="EMBL" id="EHN12991.1"/>
    </source>
</evidence>
<evidence type="ECO:0000256" key="5">
    <source>
        <dbReference type="PROSITE-ProRule" id="PRU00335"/>
    </source>
</evidence>
<reference evidence="7 8" key="1">
    <citation type="journal article" date="2013" name="Biodegradation">
        <title>Quantitative proteomic analysis of ibuprofen-degrading Patulibacter sp. strain I11.</title>
        <authorList>
            <person name="Almeida B."/>
            <person name="Kjeldal H."/>
            <person name="Lolas I."/>
            <person name="Knudsen A.D."/>
            <person name="Carvalho G."/>
            <person name="Nielsen K.L."/>
            <person name="Barreto Crespo M.T."/>
            <person name="Stensballe A."/>
            <person name="Nielsen J.L."/>
        </authorList>
    </citation>
    <scope>NUCLEOTIDE SEQUENCE [LARGE SCALE GENOMIC DNA]</scope>
    <source>
        <strain evidence="7 8">I11</strain>
    </source>
</reference>
<evidence type="ECO:0000313" key="8">
    <source>
        <dbReference type="Proteomes" id="UP000005143"/>
    </source>
</evidence>
<dbReference type="EMBL" id="AGUD01000004">
    <property type="protein sequence ID" value="EHN12991.1"/>
    <property type="molecule type" value="Genomic_DNA"/>
</dbReference>
<evidence type="ECO:0000256" key="2">
    <source>
        <dbReference type="ARBA" id="ARBA00023015"/>
    </source>
</evidence>
<dbReference type="InterPro" id="IPR036271">
    <property type="entry name" value="Tet_transcr_reg_TetR-rel_C_sf"/>
</dbReference>
<dbReference type="PANTHER" id="PTHR30055:SF175">
    <property type="entry name" value="HTH-TYPE TRANSCRIPTIONAL REPRESSOR KSTR2"/>
    <property type="match status" value="1"/>
</dbReference>
<evidence type="ECO:0000256" key="3">
    <source>
        <dbReference type="ARBA" id="ARBA00023125"/>
    </source>
</evidence>
<dbReference type="GO" id="GO:0000976">
    <property type="term" value="F:transcription cis-regulatory region binding"/>
    <property type="evidence" value="ECO:0007669"/>
    <property type="project" value="TreeGrafter"/>
</dbReference>
<dbReference type="OrthoDB" id="1669699at2"/>
<accession>H0E032</accession>
<feature type="DNA-binding region" description="H-T-H motif" evidence="5">
    <location>
        <begin position="39"/>
        <end position="58"/>
    </location>
</feature>
<keyword evidence="1" id="KW-0678">Repressor</keyword>
<dbReference type="Pfam" id="PF17932">
    <property type="entry name" value="TetR_C_24"/>
    <property type="match status" value="1"/>
</dbReference>
<keyword evidence="8" id="KW-1185">Reference proteome</keyword>
<dbReference type="InterPro" id="IPR041490">
    <property type="entry name" value="KstR2_TetR_C"/>
</dbReference>